<keyword evidence="1" id="KW-1133">Transmembrane helix</keyword>
<dbReference type="EMBL" id="UGLH01000006">
    <property type="protein sequence ID" value="STT84946.1"/>
    <property type="molecule type" value="Genomic_DNA"/>
</dbReference>
<name>A0A377XNR6_KLEPN</name>
<evidence type="ECO:0000313" key="3">
    <source>
        <dbReference type="Proteomes" id="UP000254340"/>
    </source>
</evidence>
<keyword evidence="1" id="KW-0812">Transmembrane</keyword>
<evidence type="ECO:0000313" key="2">
    <source>
        <dbReference type="EMBL" id="STT84946.1"/>
    </source>
</evidence>
<gene>
    <name evidence="2" type="ORF">NCTC5047_06010</name>
</gene>
<organism evidence="2 3">
    <name type="scientific">Klebsiella pneumoniae</name>
    <dbReference type="NCBI Taxonomy" id="573"/>
    <lineage>
        <taxon>Bacteria</taxon>
        <taxon>Pseudomonadati</taxon>
        <taxon>Pseudomonadota</taxon>
        <taxon>Gammaproteobacteria</taxon>
        <taxon>Enterobacterales</taxon>
        <taxon>Enterobacteriaceae</taxon>
        <taxon>Klebsiella/Raoultella group</taxon>
        <taxon>Klebsiella</taxon>
        <taxon>Klebsiella pneumoniae complex</taxon>
    </lineage>
</organism>
<accession>A0A377XNR6</accession>
<proteinExistence type="predicted"/>
<keyword evidence="1" id="KW-0472">Membrane</keyword>
<protein>
    <submittedName>
        <fullName evidence="2">MFS transporter</fullName>
    </submittedName>
</protein>
<reference evidence="2 3" key="1">
    <citation type="submission" date="2018-06" db="EMBL/GenBank/DDBJ databases">
        <authorList>
            <consortium name="Pathogen Informatics"/>
            <person name="Doyle S."/>
        </authorList>
    </citation>
    <scope>NUCLEOTIDE SEQUENCE [LARGE SCALE GENOMIC DNA]</scope>
    <source>
        <strain evidence="2 3">NCTC5047</strain>
    </source>
</reference>
<dbReference type="AlphaFoldDB" id="A0A377XNR6"/>
<feature type="transmembrane region" description="Helical" evidence="1">
    <location>
        <begin position="12"/>
        <end position="35"/>
    </location>
</feature>
<dbReference type="Proteomes" id="UP000254340">
    <property type="component" value="Unassembled WGS sequence"/>
</dbReference>
<evidence type="ECO:0000256" key="1">
    <source>
        <dbReference type="SAM" id="Phobius"/>
    </source>
</evidence>
<sequence>MWRWSHHPTLAASATQLELIVALYGVAFAVCLAMGS</sequence>